<sequence length="248" mass="26815">MSSQNEEQQIENCTLRHDTSTEQYNRCRGIFIEKPTNADTLPGRRLLGCEVCLDVLDLPAADPECLGEDVGGHGRRGPEERHGDGLRALELAVEGGDDGGGAVPPVLLEVDEAAGEDEDVPRGDGLAEEPVGGGEEADLERALEDEDDLGGARVRVRRVLAARRVVDARHGDAQRVHPRELVHVGRRHRGARRVVGVARAPQPVEEEVVRRDVRLAREPVQLDRCTHGGRHGSAGAAQQVGQQRPVPG</sequence>
<protein>
    <submittedName>
        <fullName evidence="2">Uncharacterized protein</fullName>
    </submittedName>
</protein>
<evidence type="ECO:0000313" key="2">
    <source>
        <dbReference type="EnsemblPlants" id="Zm00001eb332470_P001"/>
    </source>
</evidence>
<keyword evidence="3" id="KW-1185">Reference proteome</keyword>
<feature type="region of interest" description="Disordered" evidence="1">
    <location>
        <begin position="220"/>
        <end position="248"/>
    </location>
</feature>
<reference evidence="2" key="2">
    <citation type="submission" date="2019-07" db="EMBL/GenBank/DDBJ databases">
        <authorList>
            <person name="Seetharam A."/>
            <person name="Woodhouse M."/>
            <person name="Cannon E."/>
        </authorList>
    </citation>
    <scope>NUCLEOTIDE SEQUENCE [LARGE SCALE GENOMIC DNA]</scope>
    <source>
        <strain evidence="2">cv. B73</strain>
    </source>
</reference>
<evidence type="ECO:0000313" key="3">
    <source>
        <dbReference type="Proteomes" id="UP000007305"/>
    </source>
</evidence>
<proteinExistence type="predicted"/>
<accession>A0A804QJZ1</accession>
<name>A0A804QJZ1_MAIZE</name>
<reference evidence="3" key="1">
    <citation type="journal article" date="2009" name="Science">
        <title>The B73 maize genome: complexity, diversity, and dynamics.</title>
        <authorList>
            <person name="Schnable P.S."/>
            <person name="Ware D."/>
            <person name="Fulton R.S."/>
            <person name="Stein J.C."/>
            <person name="Wei F."/>
            <person name="Pasternak S."/>
            <person name="Liang C."/>
            <person name="Zhang J."/>
            <person name="Fulton L."/>
            <person name="Graves T.A."/>
            <person name="Minx P."/>
            <person name="Reily A.D."/>
            <person name="Courtney L."/>
            <person name="Kruchowski S.S."/>
            <person name="Tomlinson C."/>
            <person name="Strong C."/>
            <person name="Delehaunty K."/>
            <person name="Fronick C."/>
            <person name="Courtney B."/>
            <person name="Rock S.M."/>
            <person name="Belter E."/>
            <person name="Du F."/>
            <person name="Kim K."/>
            <person name="Abbott R.M."/>
            <person name="Cotton M."/>
            <person name="Levy A."/>
            <person name="Marchetto P."/>
            <person name="Ochoa K."/>
            <person name="Jackson S.M."/>
            <person name="Gillam B."/>
            <person name="Chen W."/>
            <person name="Yan L."/>
            <person name="Higginbotham J."/>
            <person name="Cardenas M."/>
            <person name="Waligorski J."/>
            <person name="Applebaum E."/>
            <person name="Phelps L."/>
            <person name="Falcone J."/>
            <person name="Kanchi K."/>
            <person name="Thane T."/>
            <person name="Scimone A."/>
            <person name="Thane N."/>
            <person name="Henke J."/>
            <person name="Wang T."/>
            <person name="Ruppert J."/>
            <person name="Shah N."/>
            <person name="Rotter K."/>
            <person name="Hodges J."/>
            <person name="Ingenthron E."/>
            <person name="Cordes M."/>
            <person name="Kohlberg S."/>
            <person name="Sgro J."/>
            <person name="Delgado B."/>
            <person name="Mead K."/>
            <person name="Chinwalla A."/>
            <person name="Leonard S."/>
            <person name="Crouse K."/>
            <person name="Collura K."/>
            <person name="Kudrna D."/>
            <person name="Currie J."/>
            <person name="He R."/>
            <person name="Angelova A."/>
            <person name="Rajasekar S."/>
            <person name="Mueller T."/>
            <person name="Lomeli R."/>
            <person name="Scara G."/>
            <person name="Ko A."/>
            <person name="Delaney K."/>
            <person name="Wissotski M."/>
            <person name="Lopez G."/>
            <person name="Campos D."/>
            <person name="Braidotti M."/>
            <person name="Ashley E."/>
            <person name="Golser W."/>
            <person name="Kim H."/>
            <person name="Lee S."/>
            <person name="Lin J."/>
            <person name="Dujmic Z."/>
            <person name="Kim W."/>
            <person name="Talag J."/>
            <person name="Zuccolo A."/>
            <person name="Fan C."/>
            <person name="Sebastian A."/>
            <person name="Kramer M."/>
            <person name="Spiegel L."/>
            <person name="Nascimento L."/>
            <person name="Zutavern T."/>
            <person name="Miller B."/>
            <person name="Ambroise C."/>
            <person name="Muller S."/>
            <person name="Spooner W."/>
            <person name="Narechania A."/>
            <person name="Ren L."/>
            <person name="Wei S."/>
            <person name="Kumari S."/>
            <person name="Faga B."/>
            <person name="Levy M.J."/>
            <person name="McMahan L."/>
            <person name="Van Buren P."/>
            <person name="Vaughn M.W."/>
            <person name="Ying K."/>
            <person name="Yeh C.-T."/>
            <person name="Emrich S.J."/>
            <person name="Jia Y."/>
            <person name="Kalyanaraman A."/>
            <person name="Hsia A.-P."/>
            <person name="Barbazuk W.B."/>
            <person name="Baucom R.S."/>
            <person name="Brutnell T.P."/>
            <person name="Carpita N.C."/>
            <person name="Chaparro C."/>
            <person name="Chia J.-M."/>
            <person name="Deragon J.-M."/>
            <person name="Estill J.C."/>
            <person name="Fu Y."/>
            <person name="Jeddeloh J.A."/>
            <person name="Han Y."/>
            <person name="Lee H."/>
            <person name="Li P."/>
            <person name="Lisch D.R."/>
            <person name="Liu S."/>
            <person name="Liu Z."/>
            <person name="Nagel D.H."/>
            <person name="McCann M.C."/>
            <person name="SanMiguel P."/>
            <person name="Myers A.M."/>
            <person name="Nettleton D."/>
            <person name="Nguyen J."/>
            <person name="Penning B.W."/>
            <person name="Ponnala L."/>
            <person name="Schneider K.L."/>
            <person name="Schwartz D.C."/>
            <person name="Sharma A."/>
            <person name="Soderlund C."/>
            <person name="Springer N.M."/>
            <person name="Sun Q."/>
            <person name="Wang H."/>
            <person name="Waterman M."/>
            <person name="Westerman R."/>
            <person name="Wolfgruber T.K."/>
            <person name="Yang L."/>
            <person name="Yu Y."/>
            <person name="Zhang L."/>
            <person name="Zhou S."/>
            <person name="Zhu Q."/>
            <person name="Bennetzen J.L."/>
            <person name="Dawe R.K."/>
            <person name="Jiang J."/>
            <person name="Jiang N."/>
            <person name="Presting G.G."/>
            <person name="Wessler S.R."/>
            <person name="Aluru S."/>
            <person name="Martienssen R.A."/>
            <person name="Clifton S.W."/>
            <person name="McCombie W.R."/>
            <person name="Wing R.A."/>
            <person name="Wilson R.K."/>
        </authorList>
    </citation>
    <scope>NUCLEOTIDE SEQUENCE [LARGE SCALE GENOMIC DNA]</scope>
    <source>
        <strain evidence="3">cv. B73</strain>
    </source>
</reference>
<evidence type="ECO:0000256" key="1">
    <source>
        <dbReference type="SAM" id="MobiDB-lite"/>
    </source>
</evidence>
<feature type="region of interest" description="Disordered" evidence="1">
    <location>
        <begin position="113"/>
        <end position="137"/>
    </location>
</feature>
<organism evidence="2 3">
    <name type="scientific">Zea mays</name>
    <name type="common">Maize</name>
    <dbReference type="NCBI Taxonomy" id="4577"/>
    <lineage>
        <taxon>Eukaryota</taxon>
        <taxon>Viridiplantae</taxon>
        <taxon>Streptophyta</taxon>
        <taxon>Embryophyta</taxon>
        <taxon>Tracheophyta</taxon>
        <taxon>Spermatophyta</taxon>
        <taxon>Magnoliopsida</taxon>
        <taxon>Liliopsida</taxon>
        <taxon>Poales</taxon>
        <taxon>Poaceae</taxon>
        <taxon>PACMAD clade</taxon>
        <taxon>Panicoideae</taxon>
        <taxon>Andropogonodae</taxon>
        <taxon>Andropogoneae</taxon>
        <taxon>Tripsacinae</taxon>
        <taxon>Zea</taxon>
    </lineage>
</organism>
<dbReference type="Gramene" id="Zm00001eb332470_T001">
    <property type="protein sequence ID" value="Zm00001eb332470_P001"/>
    <property type="gene ID" value="Zm00001eb332470"/>
</dbReference>
<reference evidence="2" key="3">
    <citation type="submission" date="2021-05" db="UniProtKB">
        <authorList>
            <consortium name="EnsemblPlants"/>
        </authorList>
    </citation>
    <scope>IDENTIFICATION</scope>
    <source>
        <strain evidence="2">cv. B73</strain>
    </source>
</reference>
<feature type="compositionally biased region" description="Low complexity" evidence="1">
    <location>
        <begin position="233"/>
        <end position="248"/>
    </location>
</feature>
<dbReference type="InParanoid" id="A0A804QJZ1"/>
<dbReference type="EnsemblPlants" id="Zm00001eb332470_T001">
    <property type="protein sequence ID" value="Zm00001eb332470_P001"/>
    <property type="gene ID" value="Zm00001eb332470"/>
</dbReference>
<dbReference type="AlphaFoldDB" id="A0A804QJZ1"/>
<dbReference type="Proteomes" id="UP000007305">
    <property type="component" value="Chromosome 8"/>
</dbReference>